<accession>A0A0S2DN81</accession>
<dbReference type="PATRIC" id="fig|69.6.peg.4595"/>
<organism evidence="1 2">
    <name type="scientific">Lysobacter enzymogenes</name>
    <dbReference type="NCBI Taxonomy" id="69"/>
    <lineage>
        <taxon>Bacteria</taxon>
        <taxon>Pseudomonadati</taxon>
        <taxon>Pseudomonadota</taxon>
        <taxon>Gammaproteobacteria</taxon>
        <taxon>Lysobacterales</taxon>
        <taxon>Lysobacteraceae</taxon>
        <taxon>Lysobacter</taxon>
    </lineage>
</organism>
<proteinExistence type="predicted"/>
<reference evidence="1 2" key="1">
    <citation type="submission" date="2015-11" db="EMBL/GenBank/DDBJ databases">
        <title>Genome sequences of Lysobacter enzymogenes strain C3 and Lysobacter antibioticus ATCC 29479.</title>
        <authorList>
            <person name="Kobayashi D.Y."/>
        </authorList>
    </citation>
    <scope>NUCLEOTIDE SEQUENCE [LARGE SCALE GENOMIC DNA]</scope>
    <source>
        <strain evidence="1 2">C3</strain>
    </source>
</reference>
<dbReference type="EMBL" id="CP013140">
    <property type="protein sequence ID" value="ALN60000.1"/>
    <property type="molecule type" value="Genomic_DNA"/>
</dbReference>
<dbReference type="AlphaFoldDB" id="A0A0S2DN81"/>
<dbReference type="KEGG" id="lez:GLE_4659"/>
<evidence type="ECO:0000313" key="1">
    <source>
        <dbReference type="EMBL" id="ALN60000.1"/>
    </source>
</evidence>
<sequence>MAARRARNWDVDSGRGRGRRLFTEAAAARGICKRRSS</sequence>
<gene>
    <name evidence="1" type="ORF">GLE_4659</name>
</gene>
<protein>
    <submittedName>
        <fullName evidence="1">Uncharacterized protein</fullName>
    </submittedName>
</protein>
<name>A0A0S2DN81_LYSEN</name>
<evidence type="ECO:0000313" key="2">
    <source>
        <dbReference type="Proteomes" id="UP000061569"/>
    </source>
</evidence>
<dbReference type="Proteomes" id="UP000061569">
    <property type="component" value="Chromosome"/>
</dbReference>